<evidence type="ECO:0000256" key="2">
    <source>
        <dbReference type="ARBA" id="ARBA00023002"/>
    </source>
</evidence>
<dbReference type="PANTHER" id="PTHR24320:SF283">
    <property type="entry name" value="RETINOL DEHYDROGENASE 11"/>
    <property type="match status" value="1"/>
</dbReference>
<keyword evidence="4" id="KW-1185">Reference proteome</keyword>
<dbReference type="Proteomes" id="UP001219525">
    <property type="component" value="Unassembled WGS sequence"/>
</dbReference>
<dbReference type="EMBL" id="JARJCW010000018">
    <property type="protein sequence ID" value="KAJ7214815.1"/>
    <property type="molecule type" value="Genomic_DNA"/>
</dbReference>
<dbReference type="SUPFAM" id="SSF51735">
    <property type="entry name" value="NAD(P)-binding Rossmann-fold domains"/>
    <property type="match status" value="1"/>
</dbReference>
<dbReference type="InterPro" id="IPR002347">
    <property type="entry name" value="SDR_fam"/>
</dbReference>
<dbReference type="Pfam" id="PF00106">
    <property type="entry name" value="adh_short"/>
    <property type="match status" value="1"/>
</dbReference>
<dbReference type="GO" id="GO:0016491">
    <property type="term" value="F:oxidoreductase activity"/>
    <property type="evidence" value="ECO:0007669"/>
    <property type="project" value="UniProtKB-KW"/>
</dbReference>
<evidence type="ECO:0000313" key="3">
    <source>
        <dbReference type="EMBL" id="KAJ7214815.1"/>
    </source>
</evidence>
<dbReference type="InterPro" id="IPR036291">
    <property type="entry name" value="NAD(P)-bd_dom_sf"/>
</dbReference>
<evidence type="ECO:0000313" key="4">
    <source>
        <dbReference type="Proteomes" id="UP001219525"/>
    </source>
</evidence>
<gene>
    <name evidence="3" type="ORF">GGX14DRAFT_518547</name>
</gene>
<sequence>MPLPTFTFSTTADEVATALTSEIEGKNLLITGTSIGGIGFELARVVAKHANLVVITGYDLERLKLSEEAIKKDVPTANIRPLVLNLSSPAAVRKAATEVNTYPEPLHVLINNAADTGGTLRITDEGFDSQMATSHFGPFLLTKLLAPKLLATRTTSFVPRVVFVSSMAQKLGPGINFATLRRPDPAVEQNLLLRYHEVKCANVLMAIELVRRAQGKLLAYSLDPGGIYTNSMTKEAVVPAMQAAGYLTEDGKPNTATVKWKTIPQGAATTLVAAFDPRLNDKPGAFLVDCNESNKDLAPHCSDPANAEKLWNMTEEIVGERFNI</sequence>
<dbReference type="Gene3D" id="3.40.50.720">
    <property type="entry name" value="NAD(P)-binding Rossmann-like Domain"/>
    <property type="match status" value="1"/>
</dbReference>
<protein>
    <recommendedName>
        <fullName evidence="5">Short-chain dehydrogenase/reductase family protein</fullName>
    </recommendedName>
</protein>
<accession>A0AAD6VS07</accession>
<evidence type="ECO:0008006" key="5">
    <source>
        <dbReference type="Google" id="ProtNLM"/>
    </source>
</evidence>
<comment type="caution">
    <text evidence="3">The sequence shown here is derived from an EMBL/GenBank/DDBJ whole genome shotgun (WGS) entry which is preliminary data.</text>
</comment>
<keyword evidence="2" id="KW-0560">Oxidoreductase</keyword>
<dbReference type="PANTHER" id="PTHR24320">
    <property type="entry name" value="RETINOL DEHYDROGENASE"/>
    <property type="match status" value="1"/>
</dbReference>
<organism evidence="3 4">
    <name type="scientific">Mycena pura</name>
    <dbReference type="NCBI Taxonomy" id="153505"/>
    <lineage>
        <taxon>Eukaryota</taxon>
        <taxon>Fungi</taxon>
        <taxon>Dikarya</taxon>
        <taxon>Basidiomycota</taxon>
        <taxon>Agaricomycotina</taxon>
        <taxon>Agaricomycetes</taxon>
        <taxon>Agaricomycetidae</taxon>
        <taxon>Agaricales</taxon>
        <taxon>Marasmiineae</taxon>
        <taxon>Mycenaceae</taxon>
        <taxon>Mycena</taxon>
    </lineage>
</organism>
<evidence type="ECO:0000256" key="1">
    <source>
        <dbReference type="ARBA" id="ARBA00006484"/>
    </source>
</evidence>
<dbReference type="AlphaFoldDB" id="A0AAD6VS07"/>
<proteinExistence type="inferred from homology"/>
<name>A0AAD6VS07_9AGAR</name>
<reference evidence="3" key="1">
    <citation type="submission" date="2023-03" db="EMBL/GenBank/DDBJ databases">
        <title>Massive genome expansion in bonnet fungi (Mycena s.s.) driven by repeated elements and novel gene families across ecological guilds.</title>
        <authorList>
            <consortium name="Lawrence Berkeley National Laboratory"/>
            <person name="Harder C.B."/>
            <person name="Miyauchi S."/>
            <person name="Viragh M."/>
            <person name="Kuo A."/>
            <person name="Thoen E."/>
            <person name="Andreopoulos B."/>
            <person name="Lu D."/>
            <person name="Skrede I."/>
            <person name="Drula E."/>
            <person name="Henrissat B."/>
            <person name="Morin E."/>
            <person name="Kohler A."/>
            <person name="Barry K."/>
            <person name="LaButti K."/>
            <person name="Morin E."/>
            <person name="Salamov A."/>
            <person name="Lipzen A."/>
            <person name="Mereny Z."/>
            <person name="Hegedus B."/>
            <person name="Baldrian P."/>
            <person name="Stursova M."/>
            <person name="Weitz H."/>
            <person name="Taylor A."/>
            <person name="Grigoriev I.V."/>
            <person name="Nagy L.G."/>
            <person name="Martin F."/>
            <person name="Kauserud H."/>
        </authorList>
    </citation>
    <scope>NUCLEOTIDE SEQUENCE</scope>
    <source>
        <strain evidence="3">9144</strain>
    </source>
</reference>
<comment type="similarity">
    <text evidence="1">Belongs to the short-chain dehydrogenases/reductases (SDR) family.</text>
</comment>